<reference evidence="3 4" key="1">
    <citation type="submission" date="2024-04" db="EMBL/GenBank/DDBJ databases">
        <title>draft genome sequnece of Paenibacillus filicis.</title>
        <authorList>
            <person name="Kim D.-U."/>
        </authorList>
    </citation>
    <scope>NUCLEOTIDE SEQUENCE [LARGE SCALE GENOMIC DNA]</scope>
    <source>
        <strain evidence="3 4">KACC14197</strain>
    </source>
</reference>
<feature type="compositionally biased region" description="Basic and acidic residues" evidence="1">
    <location>
        <begin position="301"/>
        <end position="316"/>
    </location>
</feature>
<dbReference type="Proteomes" id="UP001469365">
    <property type="component" value="Unassembled WGS sequence"/>
</dbReference>
<protein>
    <submittedName>
        <fullName evidence="3">DUF4340 domain-containing protein</fullName>
    </submittedName>
</protein>
<feature type="region of interest" description="Disordered" evidence="1">
    <location>
        <begin position="297"/>
        <end position="323"/>
    </location>
</feature>
<evidence type="ECO:0000259" key="2">
    <source>
        <dbReference type="Pfam" id="PF14238"/>
    </source>
</evidence>
<name>A0ABU9DSE9_9BACL</name>
<keyword evidence="4" id="KW-1185">Reference proteome</keyword>
<evidence type="ECO:0000313" key="3">
    <source>
        <dbReference type="EMBL" id="MEK8131794.1"/>
    </source>
</evidence>
<feature type="domain" description="DUF4340" evidence="2">
    <location>
        <begin position="66"/>
        <end position="211"/>
    </location>
</feature>
<accession>A0ABU9DSE9</accession>
<organism evidence="3 4">
    <name type="scientific">Paenibacillus filicis</name>
    <dbReference type="NCBI Taxonomy" id="669464"/>
    <lineage>
        <taxon>Bacteria</taxon>
        <taxon>Bacillati</taxon>
        <taxon>Bacillota</taxon>
        <taxon>Bacilli</taxon>
        <taxon>Bacillales</taxon>
        <taxon>Paenibacillaceae</taxon>
        <taxon>Paenibacillus</taxon>
    </lineage>
</organism>
<dbReference type="Pfam" id="PF14238">
    <property type="entry name" value="DUF4340"/>
    <property type="match status" value="1"/>
</dbReference>
<dbReference type="EMBL" id="JBBPCC010000023">
    <property type="protein sequence ID" value="MEK8131794.1"/>
    <property type="molecule type" value="Genomic_DNA"/>
</dbReference>
<comment type="caution">
    <text evidence="3">The sequence shown here is derived from an EMBL/GenBank/DDBJ whole genome shotgun (WGS) entry which is preliminary data.</text>
</comment>
<dbReference type="RefSeq" id="WP_341418921.1">
    <property type="nucleotide sequence ID" value="NZ_JBBPCC010000023.1"/>
</dbReference>
<gene>
    <name evidence="3" type="ORF">WMW72_28185</name>
</gene>
<evidence type="ECO:0000313" key="4">
    <source>
        <dbReference type="Proteomes" id="UP001469365"/>
    </source>
</evidence>
<evidence type="ECO:0000256" key="1">
    <source>
        <dbReference type="SAM" id="MobiDB-lite"/>
    </source>
</evidence>
<sequence length="323" mass="34797">MKRLIPTIVLVVLCIGGFWYASSRDFFREKSPETPGLVAVNKDNVTGFTIHAGTTDIVIERKDNAWTMVKPSALPLTKEDADAWVDTFTSLKKDKMVTEAATDLGQFGLAEPKQRYTVKLAGGGEQTLEVGDATPVSGSSYAKLGGSSTVFQLADATLQLLAKQPIDFMEKTAVKVEYEKVRALTVQWQGASWTLTKAEPDKSSFEAKWKLGDRELAGTDATGYMDRAASLVTEQPVKKASEVAGLDHPDLRLTLKTTDDSGKEADTVYVGKAAGEFVWVVREGGEWAFAVPSGAVQELADQGKEKPTAETPKADGEAQPSGS</sequence>
<proteinExistence type="predicted"/>
<dbReference type="InterPro" id="IPR025641">
    <property type="entry name" value="DUF4340"/>
</dbReference>